<protein>
    <submittedName>
        <fullName evidence="2">Non-ribosomal peptide synthetase-like protein</fullName>
    </submittedName>
</protein>
<accession>A0A1R3GPV4</accession>
<evidence type="ECO:0000313" key="3">
    <source>
        <dbReference type="Proteomes" id="UP000188268"/>
    </source>
</evidence>
<dbReference type="EMBL" id="AWWV01013768">
    <property type="protein sequence ID" value="OMO60102.1"/>
    <property type="molecule type" value="Genomic_DNA"/>
</dbReference>
<organism evidence="2 3">
    <name type="scientific">Corchorus capsularis</name>
    <name type="common">Jute</name>
    <dbReference type="NCBI Taxonomy" id="210143"/>
    <lineage>
        <taxon>Eukaryota</taxon>
        <taxon>Viridiplantae</taxon>
        <taxon>Streptophyta</taxon>
        <taxon>Embryophyta</taxon>
        <taxon>Tracheophyta</taxon>
        <taxon>Spermatophyta</taxon>
        <taxon>Magnoliopsida</taxon>
        <taxon>eudicotyledons</taxon>
        <taxon>Gunneridae</taxon>
        <taxon>Pentapetalae</taxon>
        <taxon>rosids</taxon>
        <taxon>malvids</taxon>
        <taxon>Malvales</taxon>
        <taxon>Malvaceae</taxon>
        <taxon>Grewioideae</taxon>
        <taxon>Apeibeae</taxon>
        <taxon>Corchorus</taxon>
    </lineage>
</organism>
<evidence type="ECO:0000313" key="2">
    <source>
        <dbReference type="EMBL" id="OMO60102.1"/>
    </source>
</evidence>
<feature type="non-terminal residue" evidence="2">
    <location>
        <position position="63"/>
    </location>
</feature>
<sequence>MATPPMEPTTMAIRTRSATEKKMGKKKTMTSPRNRRWRSPWRKKGWTRRQGLPSRVWSDSAPR</sequence>
<comment type="caution">
    <text evidence="2">The sequence shown here is derived from an EMBL/GenBank/DDBJ whole genome shotgun (WGS) entry which is preliminary data.</text>
</comment>
<dbReference type="AlphaFoldDB" id="A0A1R3GPV4"/>
<dbReference type="Gramene" id="OMO60102">
    <property type="protein sequence ID" value="OMO60102"/>
    <property type="gene ID" value="CCACVL1_24404"/>
</dbReference>
<keyword evidence="3" id="KW-1185">Reference proteome</keyword>
<reference evidence="2 3" key="1">
    <citation type="submission" date="2013-09" db="EMBL/GenBank/DDBJ databases">
        <title>Corchorus capsularis genome sequencing.</title>
        <authorList>
            <person name="Alam M."/>
            <person name="Haque M.S."/>
            <person name="Islam M.S."/>
            <person name="Emdad E.M."/>
            <person name="Islam M.M."/>
            <person name="Ahmed B."/>
            <person name="Halim A."/>
            <person name="Hossen Q.M.M."/>
            <person name="Hossain M.Z."/>
            <person name="Ahmed R."/>
            <person name="Khan M.M."/>
            <person name="Islam R."/>
            <person name="Rashid M.M."/>
            <person name="Khan S.A."/>
            <person name="Rahman M.S."/>
            <person name="Alam M."/>
        </authorList>
    </citation>
    <scope>NUCLEOTIDE SEQUENCE [LARGE SCALE GENOMIC DNA]</scope>
    <source>
        <strain evidence="3">cv. CVL-1</strain>
        <tissue evidence="2">Whole seedling</tissue>
    </source>
</reference>
<feature type="compositionally biased region" description="Basic residues" evidence="1">
    <location>
        <begin position="23"/>
        <end position="47"/>
    </location>
</feature>
<evidence type="ECO:0000256" key="1">
    <source>
        <dbReference type="SAM" id="MobiDB-lite"/>
    </source>
</evidence>
<proteinExistence type="predicted"/>
<gene>
    <name evidence="2" type="ORF">CCACVL1_24404</name>
</gene>
<name>A0A1R3GPV4_COCAP</name>
<feature type="region of interest" description="Disordered" evidence="1">
    <location>
        <begin position="1"/>
        <end position="63"/>
    </location>
</feature>
<dbReference type="Proteomes" id="UP000188268">
    <property type="component" value="Unassembled WGS sequence"/>
</dbReference>